<accession>H0EMK0</accession>
<dbReference type="InParanoid" id="H0EMK0"/>
<dbReference type="AlphaFoldDB" id="H0EMK0"/>
<evidence type="ECO:0000256" key="1">
    <source>
        <dbReference type="SAM" id="MobiDB-lite"/>
    </source>
</evidence>
<proteinExistence type="predicted"/>
<dbReference type="Proteomes" id="UP000005446">
    <property type="component" value="Unassembled WGS sequence"/>
</dbReference>
<dbReference type="EMBL" id="AGUE01000089">
    <property type="protein sequence ID" value="EHL00340.1"/>
    <property type="molecule type" value="Genomic_DNA"/>
</dbReference>
<dbReference type="HOGENOM" id="CLU_593194_0_0_1"/>
<evidence type="ECO:0000313" key="2">
    <source>
        <dbReference type="EMBL" id="EHL00340.1"/>
    </source>
</evidence>
<feature type="region of interest" description="Disordered" evidence="1">
    <location>
        <begin position="234"/>
        <end position="263"/>
    </location>
</feature>
<dbReference type="OrthoDB" id="10346616at2759"/>
<feature type="compositionally biased region" description="Basic and acidic residues" evidence="1">
    <location>
        <begin position="428"/>
        <end position="445"/>
    </location>
</feature>
<evidence type="ECO:0000313" key="3">
    <source>
        <dbReference type="Proteomes" id="UP000005446"/>
    </source>
</evidence>
<name>H0EMK0_GLAL7</name>
<organism evidence="2 3">
    <name type="scientific">Glarea lozoyensis (strain ATCC 74030 / MF5533)</name>
    <dbReference type="NCBI Taxonomy" id="1104152"/>
    <lineage>
        <taxon>Eukaryota</taxon>
        <taxon>Fungi</taxon>
        <taxon>Dikarya</taxon>
        <taxon>Ascomycota</taxon>
        <taxon>Pezizomycotina</taxon>
        <taxon>Leotiomycetes</taxon>
        <taxon>Helotiales</taxon>
        <taxon>Helotiaceae</taxon>
        <taxon>Glarea</taxon>
    </lineage>
</organism>
<protein>
    <submittedName>
        <fullName evidence="2">Uncharacterized protein</fullName>
    </submittedName>
</protein>
<sequence>MWNFPEQTWLIWNPKKLDKARADLWQGVHFILKALYFIKRSFSSRDIVRWAPDKFTKLVYSTDEWDAKLKLNLSLFHSQVLQRSLTYTILKRWRTFPSYPTRLDDRKGKVNVEVVRNRRKIWFRERSDLDREAFYCFTYFTSESVDWEQVYKRETTKDQRIYDWIISSMASAASIIFELGIDDQAEEDVKKSRRGKTERNEQWSNLAGEEAPPCEDLPLREIFGLGGVHKKAGSALADNVSEPEYPKRPDLKAESSKSSQEDMASMEFLTRMQVPEDDVITMGKHTWPSGNGQPEMEFDGRTLLQLDREHVLDDKTILLEEPGRMWDVIRQAQNWAWRNDEVLERRAGEVGSVSGRPIEVVEDDDPVIFKTGRNGRGKRPVYEFRDDEGVVDLSDKGVVELSDDGQEGVVDLSDIEDEEGDANSPIVVDDKPQRRSERDSGHDITDLTVSSSDEMDDLYDA</sequence>
<comment type="caution">
    <text evidence="2">The sequence shown here is derived from an EMBL/GenBank/DDBJ whole genome shotgun (WGS) entry which is preliminary data.</text>
</comment>
<gene>
    <name evidence="2" type="ORF">M7I_3838</name>
</gene>
<keyword evidence="3" id="KW-1185">Reference proteome</keyword>
<feature type="region of interest" description="Disordered" evidence="1">
    <location>
        <begin position="397"/>
        <end position="461"/>
    </location>
</feature>
<reference evidence="2 3" key="1">
    <citation type="journal article" date="2012" name="Eukaryot. Cell">
        <title>Genome sequence of the fungus Glarea lozoyensis: the first genome sequence of a species from the Helotiaceae family.</title>
        <authorList>
            <person name="Youssar L."/>
            <person name="Gruening B.A."/>
            <person name="Erxleben A."/>
            <person name="Guenther S."/>
            <person name="Huettel W."/>
        </authorList>
    </citation>
    <scope>NUCLEOTIDE SEQUENCE [LARGE SCALE GENOMIC DNA]</scope>
    <source>
        <strain evidence="3">ATCC 74030 / MF5533</strain>
    </source>
</reference>
<feature type="compositionally biased region" description="Basic and acidic residues" evidence="1">
    <location>
        <begin position="244"/>
        <end position="255"/>
    </location>
</feature>